<feature type="chain" id="PRO_5032985547" description="Secretion system C-terminal sorting domain-containing protein" evidence="1">
    <location>
        <begin position="20"/>
        <end position="604"/>
    </location>
</feature>
<gene>
    <name evidence="3" type="ORF">FHS56_001256</name>
</gene>
<reference evidence="3 4" key="1">
    <citation type="submission" date="2020-03" db="EMBL/GenBank/DDBJ databases">
        <title>Genomic Encyclopedia of Type Strains, Phase IV (KMG-IV): sequencing the most valuable type-strain genomes for metagenomic binning, comparative biology and taxonomic classification.</title>
        <authorList>
            <person name="Goeker M."/>
        </authorList>
    </citation>
    <scope>NUCLEOTIDE SEQUENCE [LARGE SCALE GENOMIC DNA]</scope>
    <source>
        <strain evidence="3 4">DSM 5718</strain>
    </source>
</reference>
<protein>
    <recommendedName>
        <fullName evidence="2">Secretion system C-terminal sorting domain-containing protein</fullName>
    </recommendedName>
</protein>
<keyword evidence="1" id="KW-0732">Signal</keyword>
<name>A0A846MQA7_9BACT</name>
<dbReference type="AlphaFoldDB" id="A0A846MQA7"/>
<evidence type="ECO:0000313" key="3">
    <source>
        <dbReference type="EMBL" id="NIK73743.1"/>
    </source>
</evidence>
<proteinExistence type="predicted"/>
<dbReference type="InterPro" id="IPR026444">
    <property type="entry name" value="Secre_tail"/>
</dbReference>
<organism evidence="3 4">
    <name type="scientific">Thermonema lapsum</name>
    <dbReference type="NCBI Taxonomy" id="28195"/>
    <lineage>
        <taxon>Bacteria</taxon>
        <taxon>Pseudomonadati</taxon>
        <taxon>Bacteroidota</taxon>
        <taxon>Cytophagia</taxon>
        <taxon>Cytophagales</taxon>
        <taxon>Thermonemataceae</taxon>
        <taxon>Thermonema</taxon>
    </lineage>
</organism>
<dbReference type="RefSeq" id="WP_166919016.1">
    <property type="nucleotide sequence ID" value="NZ_JAASRN010000002.1"/>
</dbReference>
<evidence type="ECO:0000256" key="1">
    <source>
        <dbReference type="SAM" id="SignalP"/>
    </source>
</evidence>
<dbReference type="Gene3D" id="2.60.120.260">
    <property type="entry name" value="Galactose-binding domain-like"/>
    <property type="match status" value="1"/>
</dbReference>
<feature type="signal peptide" evidence="1">
    <location>
        <begin position="1"/>
        <end position="19"/>
    </location>
</feature>
<dbReference type="NCBIfam" id="TIGR04183">
    <property type="entry name" value="Por_Secre_tail"/>
    <property type="match status" value="1"/>
</dbReference>
<feature type="domain" description="Secretion system C-terminal sorting" evidence="2">
    <location>
        <begin position="536"/>
        <end position="601"/>
    </location>
</feature>
<dbReference type="Pfam" id="PF18962">
    <property type="entry name" value="Por_Secre_tail"/>
    <property type="match status" value="1"/>
</dbReference>
<dbReference type="Proteomes" id="UP000537126">
    <property type="component" value="Unassembled WGS sequence"/>
</dbReference>
<evidence type="ECO:0000313" key="4">
    <source>
        <dbReference type="Proteomes" id="UP000537126"/>
    </source>
</evidence>
<keyword evidence="4" id="KW-1185">Reference proteome</keyword>
<accession>A0A846MQA7</accession>
<evidence type="ECO:0000259" key="2">
    <source>
        <dbReference type="Pfam" id="PF18962"/>
    </source>
</evidence>
<sequence length="604" mass="68057">MLRLSLLLCACLCGSRLFAQWVVVPYHHATNKPPTAAKMVLSLPFWDDFSYYDYRPQADGQHWVAPHVLVNNHLSIAPPSKGVATLDAFRNDGSTYNISAPTLKGYSDTLQSLAIDLSSYNAGSGLYLSFFWQAGGLGEAPDPEDFIVLQFMDNSGNWQEVWRQTGENIDTTTFTQTLIAIDQSHFLHANFRFQFIRYGRLTGTFDHWHLDYIYLNSGRNASDVYYRDITTINSPLRYFSDFSAIPLHHLNSSFATASKIGTRLRNLDNNFRALSYQCRVYDSQNNVLLSLPVTAIAPNAPLIFPGDDFRLEATPTLFTPPATPTTVRYCFEVNTSDDNTSIPPYDLRVNDTICGKTVLADYYAYDDGSFEYVAGINQRFGKLGVRFVLPDGLQAQLTAVDILFVPYKKSLTGQSFVLWIAKRLRKPGTEDNMLFQKAYPITYPSQYGQVVRFPVDIHATVIVSDTFYVGIQQTTDDFLAIAFDKHLDSREHIFANVFGVWEQNPDIRGSLFIRPVFSPNPVTSLPAPPPATLRLHPNPATEQVSIEGLQAPIRTYQLSDLQGRVLHCPLQGNRLDISHLPPGMYVLKLVLNNEQQHILKLIKQ</sequence>
<dbReference type="EMBL" id="JAASRN010000002">
    <property type="protein sequence ID" value="NIK73743.1"/>
    <property type="molecule type" value="Genomic_DNA"/>
</dbReference>
<comment type="caution">
    <text evidence="3">The sequence shown here is derived from an EMBL/GenBank/DDBJ whole genome shotgun (WGS) entry which is preliminary data.</text>
</comment>